<gene>
    <name evidence="2" type="ORF">RDB_LOCUS39848</name>
</gene>
<organism evidence="2 3">
    <name type="scientific">Rhizoctonia solani</name>
    <dbReference type="NCBI Taxonomy" id="456999"/>
    <lineage>
        <taxon>Eukaryota</taxon>
        <taxon>Fungi</taxon>
        <taxon>Dikarya</taxon>
        <taxon>Basidiomycota</taxon>
        <taxon>Agaricomycotina</taxon>
        <taxon>Agaricomycetes</taxon>
        <taxon>Cantharellales</taxon>
        <taxon>Ceratobasidiaceae</taxon>
        <taxon>Rhizoctonia</taxon>
    </lineage>
</organism>
<reference evidence="2" key="1">
    <citation type="submission" date="2021-01" db="EMBL/GenBank/DDBJ databases">
        <authorList>
            <person name="Kaushik A."/>
        </authorList>
    </citation>
    <scope>NUCLEOTIDE SEQUENCE</scope>
    <source>
        <strain evidence="2">AG1-1C</strain>
    </source>
</reference>
<evidence type="ECO:0000313" key="2">
    <source>
        <dbReference type="EMBL" id="CAE6386487.1"/>
    </source>
</evidence>
<comment type="caution">
    <text evidence="2">The sequence shown here is derived from an EMBL/GenBank/DDBJ whole genome shotgun (WGS) entry which is preliminary data.</text>
</comment>
<proteinExistence type="predicted"/>
<sequence>MFGEPEPMTTRELVTGRARMLARLDSVIEDAKERLYRSRYRSKEQFERAHAKTLRTEPFSPGTLVLVRNSRMDSEINAKSQNRWLGPYIVVRVGRNGAYRLAELDGAVLAGGIAASRVVEFYPHQRFTLKPEDVLDGAGWERAWEEPGEVKDDEQDGDDSQRESD</sequence>
<protein>
    <submittedName>
        <fullName evidence="2">Uncharacterized protein</fullName>
    </submittedName>
</protein>
<dbReference type="EMBL" id="CAJMWS010000259">
    <property type="protein sequence ID" value="CAE6386487.1"/>
    <property type="molecule type" value="Genomic_DNA"/>
</dbReference>
<feature type="region of interest" description="Disordered" evidence="1">
    <location>
        <begin position="138"/>
        <end position="165"/>
    </location>
</feature>
<evidence type="ECO:0000313" key="3">
    <source>
        <dbReference type="Proteomes" id="UP000663846"/>
    </source>
</evidence>
<dbReference type="AlphaFoldDB" id="A0A8H3A0K1"/>
<name>A0A8H3A0K1_9AGAM</name>
<accession>A0A8H3A0K1</accession>
<dbReference type="Proteomes" id="UP000663846">
    <property type="component" value="Unassembled WGS sequence"/>
</dbReference>
<evidence type="ECO:0000256" key="1">
    <source>
        <dbReference type="SAM" id="MobiDB-lite"/>
    </source>
</evidence>